<dbReference type="EMBL" id="LACI01002732">
    <property type="protein sequence ID" value="KJU81317.1"/>
    <property type="molecule type" value="Genomic_DNA"/>
</dbReference>
<dbReference type="Proteomes" id="UP000033423">
    <property type="component" value="Unassembled WGS sequence"/>
</dbReference>
<dbReference type="AlphaFoldDB" id="A0A0F3GHM2"/>
<dbReference type="PANTHER" id="PTHR43000">
    <property type="entry name" value="DTDP-D-GLUCOSE 4,6-DEHYDRATASE-RELATED"/>
    <property type="match status" value="1"/>
</dbReference>
<dbReference type="Pfam" id="PF01370">
    <property type="entry name" value="Epimerase"/>
    <property type="match status" value="1"/>
</dbReference>
<dbReference type="Gene3D" id="3.40.50.720">
    <property type="entry name" value="NAD(P)-binding Rossmann-like Domain"/>
    <property type="match status" value="1"/>
</dbReference>
<name>A0A0F3GHM2_9BACT</name>
<accession>A0A0F3GHM2</accession>
<sequence length="299" mass="34322">MKQAEPSIDILIATHRSDKNTLPLWTKDFTVLTMSLLDNDSVVNCLKDKGIDTIIHLAALNEIDSIRDVELAIKVNTLATYRLLQAAHIHNIKKFIYFSTFHVYDKSAPIITENTPTSSWHPYAATHRAAEDFVQYYKHCHNMKTLIFRLSNAFGYPMDKDINRWTLVFNDLCRQVVTTKKLTLKSSGQQHRDFISLHDVARSVHHFMFVMPDMWGDGIFNLGGNNNMSILEVAEMISRLYAERYGTSPPLILKGNHDSNTDTCTNFVYKIDKLLKTGFTLNSDVKIEIFKTMDICKRL</sequence>
<comment type="caution">
    <text evidence="3">The sequence shown here is derived from an EMBL/GenBank/DDBJ whole genome shotgun (WGS) entry which is preliminary data.</text>
</comment>
<keyword evidence="4" id="KW-1185">Reference proteome</keyword>
<dbReference type="InterPro" id="IPR036291">
    <property type="entry name" value="NAD(P)-bd_dom_sf"/>
</dbReference>
<organism evidence="3 4">
    <name type="scientific">Candidatus Magnetobacterium bavaricum</name>
    <dbReference type="NCBI Taxonomy" id="29290"/>
    <lineage>
        <taxon>Bacteria</taxon>
        <taxon>Pseudomonadati</taxon>
        <taxon>Nitrospirota</taxon>
        <taxon>Thermodesulfovibrionia</taxon>
        <taxon>Thermodesulfovibrionales</taxon>
        <taxon>Candidatus Magnetobacteriaceae</taxon>
        <taxon>Candidatus Magnetobacterium</taxon>
    </lineage>
</organism>
<keyword evidence="3" id="KW-0413">Isomerase</keyword>
<evidence type="ECO:0000313" key="3">
    <source>
        <dbReference type="EMBL" id="KJU81317.1"/>
    </source>
</evidence>
<comment type="similarity">
    <text evidence="1">Belongs to the NAD(P)-dependent epimerase/dehydratase family.</text>
</comment>
<reference evidence="3 4" key="1">
    <citation type="submission" date="2015-02" db="EMBL/GenBank/DDBJ databases">
        <title>Single-cell genomics of uncultivated deep-branching MTB reveals a conserved set of magnetosome genes.</title>
        <authorList>
            <person name="Kolinko S."/>
            <person name="Richter M."/>
            <person name="Glockner F.O."/>
            <person name="Brachmann A."/>
            <person name="Schuler D."/>
        </authorList>
    </citation>
    <scope>NUCLEOTIDE SEQUENCE [LARGE SCALE GENOMIC DNA]</scope>
    <source>
        <strain evidence="3">TM-1</strain>
    </source>
</reference>
<protein>
    <submittedName>
        <fullName evidence="3">3-beta hydroxysteroid dehydrogenase/isomerase family protein</fullName>
    </submittedName>
</protein>
<dbReference type="GO" id="GO:0016853">
    <property type="term" value="F:isomerase activity"/>
    <property type="evidence" value="ECO:0007669"/>
    <property type="project" value="UniProtKB-KW"/>
</dbReference>
<dbReference type="CDD" id="cd08946">
    <property type="entry name" value="SDR_e"/>
    <property type="match status" value="1"/>
</dbReference>
<feature type="domain" description="NAD-dependent epimerase/dehydratase" evidence="2">
    <location>
        <begin position="8"/>
        <end position="223"/>
    </location>
</feature>
<evidence type="ECO:0000313" key="4">
    <source>
        <dbReference type="Proteomes" id="UP000033423"/>
    </source>
</evidence>
<proteinExistence type="inferred from homology"/>
<gene>
    <name evidence="3" type="ORF">MBAV_006450</name>
</gene>
<evidence type="ECO:0000259" key="2">
    <source>
        <dbReference type="Pfam" id="PF01370"/>
    </source>
</evidence>
<evidence type="ECO:0000256" key="1">
    <source>
        <dbReference type="ARBA" id="ARBA00007637"/>
    </source>
</evidence>
<dbReference type="InterPro" id="IPR001509">
    <property type="entry name" value="Epimerase_deHydtase"/>
</dbReference>
<dbReference type="SUPFAM" id="SSF51735">
    <property type="entry name" value="NAD(P)-binding Rossmann-fold domains"/>
    <property type="match status" value="1"/>
</dbReference>